<accession>A0A0E9PDQ8</accession>
<evidence type="ECO:0000313" key="1">
    <source>
        <dbReference type="EMBL" id="JAH02674.1"/>
    </source>
</evidence>
<protein>
    <submittedName>
        <fullName evidence="1">Uncharacterized protein</fullName>
    </submittedName>
</protein>
<reference evidence="1" key="1">
    <citation type="submission" date="2014-11" db="EMBL/GenBank/DDBJ databases">
        <authorList>
            <person name="Amaro Gonzalez C."/>
        </authorList>
    </citation>
    <scope>NUCLEOTIDE SEQUENCE</scope>
</reference>
<sequence length="30" mass="3259">MNKCGSKSYSWYKTTARNAGATVCNSAMLN</sequence>
<reference evidence="1" key="2">
    <citation type="journal article" date="2015" name="Fish Shellfish Immunol.">
        <title>Early steps in the European eel (Anguilla anguilla)-Vibrio vulnificus interaction in the gills: Role of the RtxA13 toxin.</title>
        <authorList>
            <person name="Callol A."/>
            <person name="Pajuelo D."/>
            <person name="Ebbesson L."/>
            <person name="Teles M."/>
            <person name="MacKenzie S."/>
            <person name="Amaro C."/>
        </authorList>
    </citation>
    <scope>NUCLEOTIDE SEQUENCE</scope>
</reference>
<organism evidence="1">
    <name type="scientific">Anguilla anguilla</name>
    <name type="common">European freshwater eel</name>
    <name type="synonym">Muraena anguilla</name>
    <dbReference type="NCBI Taxonomy" id="7936"/>
    <lineage>
        <taxon>Eukaryota</taxon>
        <taxon>Metazoa</taxon>
        <taxon>Chordata</taxon>
        <taxon>Craniata</taxon>
        <taxon>Vertebrata</taxon>
        <taxon>Euteleostomi</taxon>
        <taxon>Actinopterygii</taxon>
        <taxon>Neopterygii</taxon>
        <taxon>Teleostei</taxon>
        <taxon>Anguilliformes</taxon>
        <taxon>Anguillidae</taxon>
        <taxon>Anguilla</taxon>
    </lineage>
</organism>
<dbReference type="EMBL" id="GBXM01105903">
    <property type="protein sequence ID" value="JAH02674.1"/>
    <property type="molecule type" value="Transcribed_RNA"/>
</dbReference>
<proteinExistence type="predicted"/>
<dbReference type="AlphaFoldDB" id="A0A0E9PDQ8"/>
<name>A0A0E9PDQ8_ANGAN</name>